<evidence type="ECO:0000313" key="2">
    <source>
        <dbReference type="Proteomes" id="UP000887013"/>
    </source>
</evidence>
<proteinExistence type="predicted"/>
<evidence type="ECO:0000313" key="1">
    <source>
        <dbReference type="EMBL" id="GFT71284.1"/>
    </source>
</evidence>
<reference evidence="1" key="1">
    <citation type="submission" date="2020-08" db="EMBL/GenBank/DDBJ databases">
        <title>Multicomponent nature underlies the extraordinary mechanical properties of spider dragline silk.</title>
        <authorList>
            <person name="Kono N."/>
            <person name="Nakamura H."/>
            <person name="Mori M."/>
            <person name="Yoshida Y."/>
            <person name="Ohtoshi R."/>
            <person name="Malay A.D."/>
            <person name="Moran D.A.P."/>
            <person name="Tomita M."/>
            <person name="Numata K."/>
            <person name="Arakawa K."/>
        </authorList>
    </citation>
    <scope>NUCLEOTIDE SEQUENCE</scope>
</reference>
<keyword evidence="2" id="KW-1185">Reference proteome</keyword>
<name>A0A8X6TYN3_NEPPI</name>
<comment type="caution">
    <text evidence="1">The sequence shown here is derived from an EMBL/GenBank/DDBJ whole genome shotgun (WGS) entry which is preliminary data.</text>
</comment>
<accession>A0A8X6TYN3</accession>
<dbReference type="EMBL" id="BMAW01021056">
    <property type="protein sequence ID" value="GFT71284.1"/>
    <property type="molecule type" value="Genomic_DNA"/>
</dbReference>
<protein>
    <submittedName>
        <fullName evidence="1">Uncharacterized protein</fullName>
    </submittedName>
</protein>
<dbReference type="AlphaFoldDB" id="A0A8X6TYN3"/>
<feature type="non-terminal residue" evidence="1">
    <location>
        <position position="1"/>
    </location>
</feature>
<sequence>HYAGRSLLWAFQDSLSDTLPCMRKSVFAYPQYPSHNFFFAVLHCTLRFIFHNPQSSSPDLLKPASLFTNAVHKKTPPLDVITHLVEVPIL</sequence>
<organism evidence="1 2">
    <name type="scientific">Nephila pilipes</name>
    <name type="common">Giant wood spider</name>
    <name type="synonym">Nephila maculata</name>
    <dbReference type="NCBI Taxonomy" id="299642"/>
    <lineage>
        <taxon>Eukaryota</taxon>
        <taxon>Metazoa</taxon>
        <taxon>Ecdysozoa</taxon>
        <taxon>Arthropoda</taxon>
        <taxon>Chelicerata</taxon>
        <taxon>Arachnida</taxon>
        <taxon>Araneae</taxon>
        <taxon>Araneomorphae</taxon>
        <taxon>Entelegynae</taxon>
        <taxon>Araneoidea</taxon>
        <taxon>Nephilidae</taxon>
        <taxon>Nephila</taxon>
    </lineage>
</organism>
<dbReference type="Proteomes" id="UP000887013">
    <property type="component" value="Unassembled WGS sequence"/>
</dbReference>
<gene>
    <name evidence="1" type="ORF">NPIL_200521</name>
</gene>